<keyword evidence="1" id="KW-0812">Transmembrane</keyword>
<dbReference type="Proteomes" id="UP000556436">
    <property type="component" value="Unassembled WGS sequence"/>
</dbReference>
<evidence type="ECO:0000313" key="3">
    <source>
        <dbReference type="Proteomes" id="UP000556436"/>
    </source>
</evidence>
<gene>
    <name evidence="2" type="ORF">FHS38_005099</name>
</gene>
<keyword evidence="1" id="KW-1133">Transmembrane helix</keyword>
<protein>
    <recommendedName>
        <fullName evidence="4">ABC-2 family transporter protein</fullName>
    </recommendedName>
</protein>
<organism evidence="2 3">
    <name type="scientific">Streptomyces netropsis</name>
    <name type="common">Streptoverticillium netropsis</name>
    <dbReference type="NCBI Taxonomy" id="55404"/>
    <lineage>
        <taxon>Bacteria</taxon>
        <taxon>Bacillati</taxon>
        <taxon>Actinomycetota</taxon>
        <taxon>Actinomycetes</taxon>
        <taxon>Kitasatosporales</taxon>
        <taxon>Streptomycetaceae</taxon>
        <taxon>Streptomyces</taxon>
    </lineage>
</organism>
<keyword evidence="3" id="KW-1185">Reference proteome</keyword>
<proteinExistence type="predicted"/>
<feature type="transmembrane region" description="Helical" evidence="1">
    <location>
        <begin position="142"/>
        <end position="166"/>
    </location>
</feature>
<accession>A0A7W7PGF5</accession>
<feature type="transmembrane region" description="Helical" evidence="1">
    <location>
        <begin position="24"/>
        <end position="44"/>
    </location>
</feature>
<feature type="transmembrane region" description="Helical" evidence="1">
    <location>
        <begin position="226"/>
        <end position="244"/>
    </location>
</feature>
<feature type="transmembrane region" description="Helical" evidence="1">
    <location>
        <begin position="73"/>
        <end position="95"/>
    </location>
</feature>
<dbReference type="EMBL" id="JACHJG010000011">
    <property type="protein sequence ID" value="MBB4889024.1"/>
    <property type="molecule type" value="Genomic_DNA"/>
</dbReference>
<dbReference type="AlphaFoldDB" id="A0A7W7PGF5"/>
<evidence type="ECO:0000256" key="1">
    <source>
        <dbReference type="SAM" id="Phobius"/>
    </source>
</evidence>
<evidence type="ECO:0008006" key="4">
    <source>
        <dbReference type="Google" id="ProtNLM"/>
    </source>
</evidence>
<feature type="transmembrane region" description="Helical" evidence="1">
    <location>
        <begin position="107"/>
        <end position="130"/>
    </location>
</feature>
<name>A0A7W7PGF5_STRNE</name>
<comment type="caution">
    <text evidence="2">The sequence shown here is derived from an EMBL/GenBank/DDBJ whole genome shotgun (WGS) entry which is preliminary data.</text>
</comment>
<sequence length="263" mass="27960">MRLHLRWFTTATRYALVEHGHNRLAMVLIALYVPAWVTLAHLSVSPAPVRFRLWETGQLLVHRGNDLTQISGALNAVCLITGFMMFAATFASGTFDRRLAMAGYSRTYLALAKLASLAIAAAGVASYATAAIRATTTLQQPLLVAAALFCAAMTYGALGVTLASLLDREVEGMFAIAMISVVDIVLQNPVISSNSGNSIVLYLPAFGAVQAASAGAFSTTAPLHCLGVQFLWFTAAALMALFAFHRRTRNALPPTAVADVPTS</sequence>
<reference evidence="2 3" key="1">
    <citation type="submission" date="2020-08" db="EMBL/GenBank/DDBJ databases">
        <title>Genomic Encyclopedia of Type Strains, Phase III (KMG-III): the genomes of soil and plant-associated and newly described type strains.</title>
        <authorList>
            <person name="Whitman W."/>
        </authorList>
    </citation>
    <scope>NUCLEOTIDE SEQUENCE [LARGE SCALE GENOMIC DNA]</scope>
    <source>
        <strain evidence="2 3">CECT 3265</strain>
    </source>
</reference>
<feature type="transmembrane region" description="Helical" evidence="1">
    <location>
        <begin position="199"/>
        <end position="220"/>
    </location>
</feature>
<evidence type="ECO:0000313" key="2">
    <source>
        <dbReference type="EMBL" id="MBB4889024.1"/>
    </source>
</evidence>
<dbReference type="RefSeq" id="WP_229822037.1">
    <property type="nucleotide sequence ID" value="NZ_BMRW01000002.1"/>
</dbReference>
<keyword evidence="1" id="KW-0472">Membrane</keyword>